<dbReference type="Proteomes" id="UP000231198">
    <property type="component" value="Unassembled WGS sequence"/>
</dbReference>
<dbReference type="EMBL" id="PEZG01000012">
    <property type="protein sequence ID" value="PIS16042.1"/>
    <property type="molecule type" value="Genomic_DNA"/>
</dbReference>
<organism evidence="1 2">
    <name type="scientific">Candidatus Roizmanbacteria bacterium CG09_land_8_20_14_0_10_41_9</name>
    <dbReference type="NCBI Taxonomy" id="1974850"/>
    <lineage>
        <taxon>Bacteria</taxon>
        <taxon>Candidatus Roizmaniibacteriota</taxon>
    </lineage>
</organism>
<evidence type="ECO:0000313" key="1">
    <source>
        <dbReference type="EMBL" id="PIS16042.1"/>
    </source>
</evidence>
<dbReference type="AlphaFoldDB" id="A0A2H0WTP2"/>
<reference evidence="2" key="1">
    <citation type="submission" date="2017-09" db="EMBL/GenBank/DDBJ databases">
        <title>Depth-based differentiation of microbial function through sediment-hosted aquifers and enrichment of novel symbionts in the deep terrestrial subsurface.</title>
        <authorList>
            <person name="Probst A.J."/>
            <person name="Ladd B."/>
            <person name="Jarett J.K."/>
            <person name="Geller-Mcgrath D.E."/>
            <person name="Sieber C.M.K."/>
            <person name="Emerson J.B."/>
            <person name="Anantharaman K."/>
            <person name="Thomas B.C."/>
            <person name="Malmstrom R."/>
            <person name="Stieglmeier M."/>
            <person name="Klingl A."/>
            <person name="Woyke T."/>
            <person name="Ryan C.M."/>
            <person name="Banfield J.F."/>
        </authorList>
    </citation>
    <scope>NUCLEOTIDE SEQUENCE [LARGE SCALE GENOMIC DNA]</scope>
</reference>
<sequence>MNYKGVIIEESLGNKSVLKKVKIIKTKVEPIKPKHKTPWLKQWTLHSVEIPEEEGEQIAYTISYSFDPEHPDWYADYQNDKYHFVIYAGKVFKVDLQNPILYKDAKEYGISKGIPEYQVDFAPAFKNPC</sequence>
<gene>
    <name evidence="1" type="ORF">COT62_00395</name>
</gene>
<comment type="caution">
    <text evidence="1">The sequence shown here is derived from an EMBL/GenBank/DDBJ whole genome shotgun (WGS) entry which is preliminary data.</text>
</comment>
<name>A0A2H0WTP2_9BACT</name>
<proteinExistence type="predicted"/>
<evidence type="ECO:0000313" key="2">
    <source>
        <dbReference type="Proteomes" id="UP000231198"/>
    </source>
</evidence>
<protein>
    <submittedName>
        <fullName evidence="1">Uncharacterized protein</fullName>
    </submittedName>
</protein>
<accession>A0A2H0WTP2</accession>